<keyword evidence="5" id="KW-1185">Reference proteome</keyword>
<dbReference type="AlphaFoldDB" id="A0AAV7CEH2"/>
<dbReference type="InterPro" id="IPR043128">
    <property type="entry name" value="Rev_trsase/Diguanyl_cyclase"/>
</dbReference>
<name>A0AAV7CEH2_ENGPU</name>
<dbReference type="PROSITE" id="PS50878">
    <property type="entry name" value="RT_POL"/>
    <property type="match status" value="1"/>
</dbReference>
<dbReference type="Gene3D" id="3.10.10.10">
    <property type="entry name" value="HIV Type 1 Reverse Transcriptase, subunit A, domain 1"/>
    <property type="match status" value="1"/>
</dbReference>
<dbReference type="SUPFAM" id="SSF56672">
    <property type="entry name" value="DNA/RNA polymerases"/>
    <property type="match status" value="1"/>
</dbReference>
<protein>
    <recommendedName>
        <fullName evidence="2">ribonuclease H</fullName>
        <ecNumber evidence="2">3.1.26.4</ecNumber>
    </recommendedName>
</protein>
<evidence type="ECO:0000256" key="1">
    <source>
        <dbReference type="ARBA" id="ARBA00010879"/>
    </source>
</evidence>
<evidence type="ECO:0000313" key="5">
    <source>
        <dbReference type="Proteomes" id="UP000824782"/>
    </source>
</evidence>
<comment type="similarity">
    <text evidence="1">Belongs to the beta type-B retroviral polymerase family. HERV class-II K(HML-2) pol subfamily.</text>
</comment>
<dbReference type="InterPro" id="IPR043502">
    <property type="entry name" value="DNA/RNA_pol_sf"/>
</dbReference>
<dbReference type="EMBL" id="WNYA01000003">
    <property type="protein sequence ID" value="KAG8583453.1"/>
    <property type="molecule type" value="Genomic_DNA"/>
</dbReference>
<dbReference type="CDD" id="cd09275">
    <property type="entry name" value="RNase_HI_RT_DIRS1"/>
    <property type="match status" value="1"/>
</dbReference>
<evidence type="ECO:0000256" key="2">
    <source>
        <dbReference type="ARBA" id="ARBA00012180"/>
    </source>
</evidence>
<feature type="domain" description="Reverse transcriptase" evidence="3">
    <location>
        <begin position="4"/>
        <end position="191"/>
    </location>
</feature>
<proteinExistence type="inferred from homology"/>
<dbReference type="Gene3D" id="3.30.420.10">
    <property type="entry name" value="Ribonuclease H-like superfamily/Ribonuclease H"/>
    <property type="match status" value="1"/>
</dbReference>
<dbReference type="EC" id="3.1.26.4" evidence="2"/>
<dbReference type="Pfam" id="PF00078">
    <property type="entry name" value="RVT_1"/>
    <property type="match status" value="1"/>
</dbReference>
<dbReference type="Gene3D" id="3.30.70.270">
    <property type="match status" value="1"/>
</dbReference>
<dbReference type="PANTHER" id="PTHR33050">
    <property type="entry name" value="REVERSE TRANSCRIPTASE DOMAIN-CONTAINING PROTEIN"/>
    <property type="match status" value="1"/>
</dbReference>
<dbReference type="PANTHER" id="PTHR33050:SF7">
    <property type="entry name" value="RIBONUCLEASE H"/>
    <property type="match status" value="1"/>
</dbReference>
<dbReference type="InterPro" id="IPR000477">
    <property type="entry name" value="RT_dom"/>
</dbReference>
<sequence length="563" mass="64914">MDVIVPVQEIEGNKILPLFLFMIKKPNGSYRLIINLKKLNRFIKYKHFKMESIKSATPLIGKNYFLCTIDLKDAYYHVPICQDHQKYLRFTVRSPGGKILHFQFKALPFGISSAPRIFTKIMAEVVAYLRLKGIIIVPYLDDLLLVAKTKLELKTHLQIVIGLLQDLGWVINKKKSDLKPETVKKFLGVKLDSVKQSSFLPLEKIQKIKENISLFQRKESCSIRAALSLLGLLTSCIQCVSWAQNHTRTMQAWTIRVWDKNPLHLDHKVKIPLSVKHSLSWWKNPINLKKGVWWNPNPILTIRTDASLSGWGAALAGHYFQGQWDSQTCSRSSNFRELKAVLETFKKGHLHIKNQHIKILSDNTTTVAYLRRQGGTKSKFLSELSHQIFRWAETHFLSLSAVHLKGTENIEADFLSRVTLDPHEWSLNPQTFREICHIWGTPTLDLFATHLNNKSPKYFSLDHRGSPTGLDAFSHTWGSGLVYAFPPIPLIPKILQKLRTERVLLILIAPYWPKRSWFPVIQELAIDNPVHLPYRQDLLLQGPLYHQDVRHLKLTAWILRGHT</sequence>
<reference evidence="4" key="1">
    <citation type="thesis" date="2020" institute="ProQuest LLC" country="789 East Eisenhower Parkway, Ann Arbor, MI, USA">
        <title>Comparative Genomics and Chromosome Evolution.</title>
        <authorList>
            <person name="Mudd A.B."/>
        </authorList>
    </citation>
    <scope>NUCLEOTIDE SEQUENCE</scope>
    <source>
        <strain evidence="4">237g6f4</strain>
        <tissue evidence="4">Blood</tissue>
    </source>
</reference>
<accession>A0AAV7CEH2</accession>
<evidence type="ECO:0000313" key="4">
    <source>
        <dbReference type="EMBL" id="KAG8583453.1"/>
    </source>
</evidence>
<evidence type="ECO:0000259" key="3">
    <source>
        <dbReference type="PROSITE" id="PS50878"/>
    </source>
</evidence>
<gene>
    <name evidence="4" type="ORF">GDO81_008420</name>
</gene>
<dbReference type="CDD" id="cd01647">
    <property type="entry name" value="RT_LTR"/>
    <property type="match status" value="1"/>
</dbReference>
<dbReference type="GO" id="GO:0003676">
    <property type="term" value="F:nucleic acid binding"/>
    <property type="evidence" value="ECO:0007669"/>
    <property type="project" value="InterPro"/>
</dbReference>
<dbReference type="InterPro" id="IPR036397">
    <property type="entry name" value="RNaseH_sf"/>
</dbReference>
<dbReference type="GO" id="GO:0006259">
    <property type="term" value="P:DNA metabolic process"/>
    <property type="evidence" value="ECO:0007669"/>
    <property type="project" value="UniProtKB-ARBA"/>
</dbReference>
<dbReference type="InterPro" id="IPR052055">
    <property type="entry name" value="Hepadnavirus_pol/RT"/>
</dbReference>
<dbReference type="GO" id="GO:0004523">
    <property type="term" value="F:RNA-DNA hybrid ribonuclease activity"/>
    <property type="evidence" value="ECO:0007669"/>
    <property type="project" value="UniProtKB-EC"/>
</dbReference>
<comment type="caution">
    <text evidence="4">The sequence shown here is derived from an EMBL/GenBank/DDBJ whole genome shotgun (WGS) entry which is preliminary data.</text>
</comment>
<organism evidence="4 5">
    <name type="scientific">Engystomops pustulosus</name>
    <name type="common">Tungara frog</name>
    <name type="synonym">Physalaemus pustulosus</name>
    <dbReference type="NCBI Taxonomy" id="76066"/>
    <lineage>
        <taxon>Eukaryota</taxon>
        <taxon>Metazoa</taxon>
        <taxon>Chordata</taxon>
        <taxon>Craniata</taxon>
        <taxon>Vertebrata</taxon>
        <taxon>Euteleostomi</taxon>
        <taxon>Amphibia</taxon>
        <taxon>Batrachia</taxon>
        <taxon>Anura</taxon>
        <taxon>Neobatrachia</taxon>
        <taxon>Hyloidea</taxon>
        <taxon>Leptodactylidae</taxon>
        <taxon>Leiuperinae</taxon>
        <taxon>Engystomops</taxon>
    </lineage>
</organism>
<dbReference type="Proteomes" id="UP000824782">
    <property type="component" value="Unassembled WGS sequence"/>
</dbReference>